<evidence type="ECO:0000256" key="1">
    <source>
        <dbReference type="SAM" id="Phobius"/>
    </source>
</evidence>
<dbReference type="AlphaFoldDB" id="A0A0F9D0J8"/>
<protein>
    <submittedName>
        <fullName evidence="2">Uncharacterized protein</fullName>
    </submittedName>
</protein>
<dbReference type="EMBL" id="LAZR01030914">
    <property type="protein sequence ID" value="KKL55228.1"/>
    <property type="molecule type" value="Genomic_DNA"/>
</dbReference>
<organism evidence="2">
    <name type="scientific">marine sediment metagenome</name>
    <dbReference type="NCBI Taxonomy" id="412755"/>
    <lineage>
        <taxon>unclassified sequences</taxon>
        <taxon>metagenomes</taxon>
        <taxon>ecological metagenomes</taxon>
    </lineage>
</organism>
<name>A0A0F9D0J8_9ZZZZ</name>
<keyword evidence="1" id="KW-0472">Membrane</keyword>
<keyword evidence="1" id="KW-0812">Transmembrane</keyword>
<evidence type="ECO:0000313" key="2">
    <source>
        <dbReference type="EMBL" id="KKL55228.1"/>
    </source>
</evidence>
<accession>A0A0F9D0J8</accession>
<comment type="caution">
    <text evidence="2">The sequence shown here is derived from an EMBL/GenBank/DDBJ whole genome shotgun (WGS) entry which is preliminary data.</text>
</comment>
<keyword evidence="1" id="KW-1133">Transmembrane helix</keyword>
<feature type="transmembrane region" description="Helical" evidence="1">
    <location>
        <begin position="44"/>
        <end position="66"/>
    </location>
</feature>
<reference evidence="2" key="1">
    <citation type="journal article" date="2015" name="Nature">
        <title>Complex archaea that bridge the gap between prokaryotes and eukaryotes.</title>
        <authorList>
            <person name="Spang A."/>
            <person name="Saw J.H."/>
            <person name="Jorgensen S.L."/>
            <person name="Zaremba-Niedzwiedzka K."/>
            <person name="Martijn J."/>
            <person name="Lind A.E."/>
            <person name="van Eijk R."/>
            <person name="Schleper C."/>
            <person name="Guy L."/>
            <person name="Ettema T.J."/>
        </authorList>
    </citation>
    <scope>NUCLEOTIDE SEQUENCE</scope>
</reference>
<gene>
    <name evidence="2" type="ORF">LCGC14_2257520</name>
</gene>
<sequence>MQADRMKWVYTFVLLVVTLGWAVFTVLIVRNALAEPSQVGILEASGTSVLLGALISWDALVVQYWFRKKSPEPPAGS</sequence>
<proteinExistence type="predicted"/>